<evidence type="ECO:0000313" key="5">
    <source>
        <dbReference type="Proteomes" id="UP000295293"/>
    </source>
</evidence>
<dbReference type="InterPro" id="IPR009003">
    <property type="entry name" value="Peptidase_S1_PA"/>
</dbReference>
<dbReference type="Gene3D" id="2.40.10.10">
    <property type="entry name" value="Trypsin-like serine proteases"/>
    <property type="match status" value="1"/>
</dbReference>
<dbReference type="OrthoDB" id="267336at2"/>
<dbReference type="PRINTS" id="PR00722">
    <property type="entry name" value="CHYMOTRYPSIN"/>
</dbReference>
<comment type="caution">
    <text evidence="4">The sequence shown here is derived from an EMBL/GenBank/DDBJ whole genome shotgun (WGS) entry which is preliminary data.</text>
</comment>
<dbReference type="Pfam" id="PF00089">
    <property type="entry name" value="Trypsin"/>
    <property type="match status" value="1"/>
</dbReference>
<dbReference type="InterPro" id="IPR043504">
    <property type="entry name" value="Peptidase_S1_PA_chymotrypsin"/>
</dbReference>
<dbReference type="Proteomes" id="UP000295293">
    <property type="component" value="Unassembled WGS sequence"/>
</dbReference>
<dbReference type="SMART" id="SM00020">
    <property type="entry name" value="Tryp_SPc"/>
    <property type="match status" value="1"/>
</dbReference>
<dbReference type="GO" id="GO:0004252">
    <property type="term" value="F:serine-type endopeptidase activity"/>
    <property type="evidence" value="ECO:0007669"/>
    <property type="project" value="InterPro"/>
</dbReference>
<organism evidence="4 5">
    <name type="scientific">Tahibacter aquaticus</name>
    <dbReference type="NCBI Taxonomy" id="520092"/>
    <lineage>
        <taxon>Bacteria</taxon>
        <taxon>Pseudomonadati</taxon>
        <taxon>Pseudomonadota</taxon>
        <taxon>Gammaproteobacteria</taxon>
        <taxon>Lysobacterales</taxon>
        <taxon>Rhodanobacteraceae</taxon>
        <taxon>Tahibacter</taxon>
    </lineage>
</organism>
<accession>A0A4V3DLV2</accession>
<proteinExistence type="predicted"/>
<keyword evidence="1" id="KW-1015">Disulfide bond</keyword>
<dbReference type="SUPFAM" id="SSF50494">
    <property type="entry name" value="Trypsin-like serine proteases"/>
    <property type="match status" value="1"/>
</dbReference>
<keyword evidence="2" id="KW-0472">Membrane</keyword>
<dbReference type="PROSITE" id="PS50240">
    <property type="entry name" value="TRYPSIN_DOM"/>
    <property type="match status" value="1"/>
</dbReference>
<dbReference type="PANTHER" id="PTHR24250">
    <property type="entry name" value="CHYMOTRYPSIN-RELATED"/>
    <property type="match status" value="1"/>
</dbReference>
<dbReference type="InterPro" id="IPR001254">
    <property type="entry name" value="Trypsin_dom"/>
</dbReference>
<reference evidence="4 5" key="1">
    <citation type="submission" date="2019-03" db="EMBL/GenBank/DDBJ databases">
        <title>Genomic Encyclopedia of Type Strains, Phase IV (KMG-IV): sequencing the most valuable type-strain genomes for metagenomic binning, comparative biology and taxonomic classification.</title>
        <authorList>
            <person name="Goeker M."/>
        </authorList>
    </citation>
    <scope>NUCLEOTIDE SEQUENCE [LARGE SCALE GENOMIC DNA]</scope>
    <source>
        <strain evidence="4 5">DSM 21667</strain>
    </source>
</reference>
<name>A0A4V3DLV2_9GAMM</name>
<sequence length="310" mass="33420">MAQDWHRALRNDVPACGQRKRHCRYHRRFANAGEQAVALRNWLWLLAALAVLPANAIVIRADIADADYRADASELPALADLPGEGHGVLIAPHWVLTAAHAVQGQTLREVRIGRKARAVAAVIVHPDFRAAPPELQQGDAAPLLALLKISADIALVRLQQPVNDIAPLVLYRGSDEAGQVARLYGKGASGNGASGQDAAASHRGELRRADNRLLDSDGHWLRLRFDAPPAAEPREGMQGNGDSGGPLLLRHGGRWQVAGLMSWQSWQGDLSGFRGGLYGTTAYAVRVSAFAGWIDATLAADTVQKRRPAR</sequence>
<protein>
    <submittedName>
        <fullName evidence="4">Trypsin</fullName>
    </submittedName>
</protein>
<dbReference type="GO" id="GO:0006508">
    <property type="term" value="P:proteolysis"/>
    <property type="evidence" value="ECO:0007669"/>
    <property type="project" value="InterPro"/>
</dbReference>
<evidence type="ECO:0000256" key="1">
    <source>
        <dbReference type="ARBA" id="ARBA00023157"/>
    </source>
</evidence>
<keyword evidence="5" id="KW-1185">Reference proteome</keyword>
<dbReference type="PANTHER" id="PTHR24250:SF50">
    <property type="entry name" value="PEPTIDASE S1 DOMAIN-CONTAINING PROTEIN"/>
    <property type="match status" value="1"/>
</dbReference>
<evidence type="ECO:0000256" key="2">
    <source>
        <dbReference type="SAM" id="Phobius"/>
    </source>
</evidence>
<dbReference type="EMBL" id="SNZH01000010">
    <property type="protein sequence ID" value="TDR41532.1"/>
    <property type="molecule type" value="Genomic_DNA"/>
</dbReference>
<evidence type="ECO:0000259" key="3">
    <source>
        <dbReference type="PROSITE" id="PS50240"/>
    </source>
</evidence>
<feature type="transmembrane region" description="Helical" evidence="2">
    <location>
        <begin position="42"/>
        <end position="59"/>
    </location>
</feature>
<dbReference type="InterPro" id="IPR001314">
    <property type="entry name" value="Peptidase_S1A"/>
</dbReference>
<keyword evidence="2" id="KW-0812">Transmembrane</keyword>
<keyword evidence="2" id="KW-1133">Transmembrane helix</keyword>
<gene>
    <name evidence="4" type="ORF">DFR29_11013</name>
</gene>
<feature type="domain" description="Peptidase S1" evidence="3">
    <location>
        <begin position="63"/>
        <end position="299"/>
    </location>
</feature>
<dbReference type="AlphaFoldDB" id="A0A4V3DLV2"/>
<evidence type="ECO:0000313" key="4">
    <source>
        <dbReference type="EMBL" id="TDR41532.1"/>
    </source>
</evidence>